<feature type="domain" description="Mediator complex subunit MED14 N-terminal" evidence="11">
    <location>
        <begin position="115"/>
        <end position="302"/>
    </location>
</feature>
<evidence type="ECO:0000256" key="2">
    <source>
        <dbReference type="ARBA" id="ARBA00007813"/>
    </source>
</evidence>
<feature type="region of interest" description="Disordered" evidence="10">
    <location>
        <begin position="1227"/>
        <end position="1253"/>
    </location>
</feature>
<comment type="function">
    <text evidence="9">Component of the Mediator complex, a coactivator involved in the regulated transcription of nearly all RNA polymerase II-dependent genes. Mediator functions as a bridge to convey information from gene-specific regulatory proteins to the basal RNA polymerase II transcription machinery. Mediator is recruited to promoters by direct interactions with regulatory proteins and serves as a scaffold for the assembly of a functional preinitiation complex with RNA polymerase II and the general transcription factors.</text>
</comment>
<dbReference type="InterPro" id="IPR013947">
    <property type="entry name" value="Mediator_Med14"/>
</dbReference>
<feature type="compositionally biased region" description="Polar residues" evidence="10">
    <location>
        <begin position="1"/>
        <end position="14"/>
    </location>
</feature>
<feature type="region of interest" description="Disordered" evidence="10">
    <location>
        <begin position="920"/>
        <end position="942"/>
    </location>
</feature>
<dbReference type="EMBL" id="LN483326">
    <property type="protein sequence ID" value="CDZ98251.1"/>
    <property type="molecule type" value="Genomic_DNA"/>
</dbReference>
<feature type="region of interest" description="Disordered" evidence="10">
    <location>
        <begin position="1"/>
        <end position="59"/>
    </location>
</feature>
<dbReference type="PANTHER" id="PTHR12809:SF2">
    <property type="entry name" value="MEDIATOR OF RNA POLYMERASE II TRANSCRIPTION SUBUNIT 14"/>
    <property type="match status" value="1"/>
</dbReference>
<evidence type="ECO:0000259" key="11">
    <source>
        <dbReference type="Pfam" id="PF08638"/>
    </source>
</evidence>
<evidence type="ECO:0000256" key="4">
    <source>
        <dbReference type="ARBA" id="ARBA00023015"/>
    </source>
</evidence>
<dbReference type="Pfam" id="PF08638">
    <property type="entry name" value="Med14"/>
    <property type="match status" value="1"/>
</dbReference>
<reference evidence="12" key="1">
    <citation type="submission" date="2014-08" db="EMBL/GenBank/DDBJ databases">
        <authorList>
            <person name="Sharma Rahul"/>
            <person name="Thines Marco"/>
        </authorList>
    </citation>
    <scope>NUCLEOTIDE SEQUENCE</scope>
</reference>
<sequence length="1327" mass="146621">MSSAAQSYSHSNHPQVIDTHHLPTPTASSAIPLANRNASAVKPSPTDSGYPSPPLMESSSKLSANNLSFHSPIPIPISHPSRSPPVSSTLADDDLLAYRRTLESELPDVTAADLVPMAEVVDAVVKDVYKRMMELGEVLPSLHDGARAGEIFQFALYARRQIVKLLALVRWSQESEVVAKCLNVIGFLNRQNNEFDQSISQLSAVKSGLGTTRLRNPDTLTALDVLSTGTYRRLPKRYQLDFEPEPPLSKATIRTVLTDLNELIAYRLKAIEVVPIQMKNYRIADGRVYFTCPGSFQASFCLLGAQLPLEIDSDEQRFIKNELGKNGGEWYPLDLEFSFGVGGRDSAEDVKKLFPTNPGKPTFEEIRRTAILQLQPSPDSLPSSGPSTLLTSSVDISGGPFVPSELSNGLNSPAPTSSAFDGSGGSEAKVVLSSGLENGSTKSEKVLDAPLVRVFNLLHSLSLAYQLEILYHQAQRIQSLGWVDCFNMEMDKDRRSFKISYWPRQRRTAVPSSTTNLTITTSIAGTLTISLSSLSSPPHRSSSVLTPMLSPTVSSSLAARSTMNRVLNEIETNVKSALSPSINSDARNTARVSDKVLDVGLKTTWEMEKKWSGGVDLASVLESRKEALIDPTNLDLEKTLLDSLKTHANHLIKAFHKKVIDHPMNSVIFDLPGGDIVLAERDPGSLILQVRIHGKQFIHVFVDPRSGKINLRDSDDVISSTGESTLQQLTARLNENPTPSALNDVLMRLKFSTIRDTLTQKLQYLGFAIVRNLPLKQGELIKFGTAVQFLIYVPLPCALNHYFVTIMTPADFRFALVSVRTVVEGGQRWMVVDQIGFFDRENIVSRMRDDSANDFPASEILGKRKRTGSQPGRLQTVEPTRFNVDVEDLRRLYRYCIARVTSHRVESQLKARHVPYDLASRPSHASSLPSRKGKRRADEKSGSSDSVIPIIVVQASDLLRSNLSSAEVAMPNVSFQVSNWWKDEKTQIITSFKLRHRLGLPQDTQTKLHSLGTVFIDPISSVVNIVTEDIDRCVDSFIEEFSMIGKLAAIANEVKLLNMPDLQMTHFDLHTARFVYAPGLAVSVGWKVGLPPSLSQGSYNLSFETLPSSGPTPSTTDVKSELPSTKHLVKQNPHANITNFFERRLNESGRFADCFFLLRATLPFLETSDKLLSVPSPKPGLQIKLWPRSISTFCFLYQKGNVRYGFTYAVLPNRQDRRYLIQDSSRPSTLSSNALQPSHQPPPSNQPTTRPRFTPIPNLIDLMEQARSTAFDRYPKGLIRPKGHKQGQAVAAPVVVLGPEEGLVCTVECVGTVLEVLHQQAIALLDS</sequence>
<dbReference type="GO" id="GO:0003712">
    <property type="term" value="F:transcription coregulator activity"/>
    <property type="evidence" value="ECO:0007669"/>
    <property type="project" value="UniProtKB-UniRule"/>
</dbReference>
<dbReference type="GO" id="GO:0070847">
    <property type="term" value="C:core mediator complex"/>
    <property type="evidence" value="ECO:0007669"/>
    <property type="project" value="TreeGrafter"/>
</dbReference>
<evidence type="ECO:0000313" key="12">
    <source>
        <dbReference type="EMBL" id="CDZ98251.1"/>
    </source>
</evidence>
<evidence type="ECO:0000256" key="1">
    <source>
        <dbReference type="ARBA" id="ARBA00004123"/>
    </source>
</evidence>
<comment type="similarity">
    <text evidence="2 9">Belongs to the Mediator complex subunit 14 family.</text>
</comment>
<dbReference type="PANTHER" id="PTHR12809">
    <property type="entry name" value="MEDIATOR COMPLEX SUBUNIT"/>
    <property type="match status" value="1"/>
</dbReference>
<evidence type="ECO:0000256" key="3">
    <source>
        <dbReference type="ARBA" id="ARBA00019619"/>
    </source>
</evidence>
<comment type="subunit">
    <text evidence="9">Component of the Mediator complex.</text>
</comment>
<evidence type="ECO:0000256" key="7">
    <source>
        <dbReference type="ARBA" id="ARBA00023242"/>
    </source>
</evidence>
<evidence type="ECO:0000256" key="8">
    <source>
        <dbReference type="ARBA" id="ARBA00032007"/>
    </source>
</evidence>
<accession>A0A0F7SH86</accession>
<evidence type="ECO:0000256" key="10">
    <source>
        <dbReference type="SAM" id="MobiDB-lite"/>
    </source>
</evidence>
<protein>
    <recommendedName>
        <fullName evidence="3 9">Mediator of RNA polymerase II transcription subunit 14</fullName>
    </recommendedName>
    <alternativeName>
        <fullName evidence="8 9">Mediator complex subunit 14</fullName>
    </alternativeName>
</protein>
<keyword evidence="7 9" id="KW-0539">Nucleus</keyword>
<evidence type="ECO:0000256" key="9">
    <source>
        <dbReference type="RuleBase" id="RU365082"/>
    </source>
</evidence>
<organism evidence="12">
    <name type="scientific">Phaffia rhodozyma</name>
    <name type="common">Yeast</name>
    <name type="synonym">Xanthophyllomyces dendrorhous</name>
    <dbReference type="NCBI Taxonomy" id="264483"/>
    <lineage>
        <taxon>Eukaryota</taxon>
        <taxon>Fungi</taxon>
        <taxon>Dikarya</taxon>
        <taxon>Basidiomycota</taxon>
        <taxon>Agaricomycotina</taxon>
        <taxon>Tremellomycetes</taxon>
        <taxon>Cystofilobasidiales</taxon>
        <taxon>Mrakiaceae</taxon>
        <taxon>Phaffia</taxon>
    </lineage>
</organism>
<comment type="subcellular location">
    <subcellularLocation>
        <location evidence="1 9">Nucleus</location>
    </subcellularLocation>
</comment>
<dbReference type="GO" id="GO:0006357">
    <property type="term" value="P:regulation of transcription by RNA polymerase II"/>
    <property type="evidence" value="ECO:0007669"/>
    <property type="project" value="InterPro"/>
</dbReference>
<evidence type="ECO:0000256" key="5">
    <source>
        <dbReference type="ARBA" id="ARBA00023159"/>
    </source>
</evidence>
<keyword evidence="5 9" id="KW-0010">Activator</keyword>
<dbReference type="InterPro" id="IPR055122">
    <property type="entry name" value="Med14_N"/>
</dbReference>
<dbReference type="GO" id="GO:0016592">
    <property type="term" value="C:mediator complex"/>
    <property type="evidence" value="ECO:0007669"/>
    <property type="project" value="UniProtKB-UniRule"/>
</dbReference>
<evidence type="ECO:0000256" key="6">
    <source>
        <dbReference type="ARBA" id="ARBA00023163"/>
    </source>
</evidence>
<keyword evidence="6 9" id="KW-0804">Transcription</keyword>
<name>A0A0F7SH86_PHARH</name>
<keyword evidence="4 9" id="KW-0805">Transcription regulation</keyword>
<proteinExistence type="inferred from homology"/>
<keyword evidence="12" id="KW-0675">Receptor</keyword>